<name>A0A0C2BJ48_9BURK</name>
<comment type="caution">
    <text evidence="1">The sequence shown here is derived from an EMBL/GenBank/DDBJ whole genome shotgun (WGS) entry which is preliminary data.</text>
</comment>
<dbReference type="Proteomes" id="UP000031572">
    <property type="component" value="Unassembled WGS sequence"/>
</dbReference>
<keyword evidence="2" id="KW-1185">Reference proteome</keyword>
<sequence length="67" mass="7127">MKVSSGSADAPAFRLESPPRVDVLLHAHLHARDCGVPAYNSGDQTRAATGMDVAAIKRLVFRPINNG</sequence>
<reference evidence="1 2" key="1">
    <citation type="submission" date="2014-12" db="EMBL/GenBank/DDBJ databases">
        <title>Denitrispirillum autotrophicum gen. nov., sp. nov., Denitrifying, Facultatively Autotrophic Bacteria Isolated from Rice Paddy Soil.</title>
        <authorList>
            <person name="Ishii S."/>
            <person name="Ashida N."/>
            <person name="Ohno H."/>
            <person name="Otsuka S."/>
            <person name="Yokota A."/>
            <person name="Senoo K."/>
        </authorList>
    </citation>
    <scope>NUCLEOTIDE SEQUENCE [LARGE SCALE GENOMIC DNA]</scope>
    <source>
        <strain evidence="1 2">TSA66</strain>
    </source>
</reference>
<gene>
    <name evidence="1" type="ORF">TSA66_02955</name>
</gene>
<proteinExistence type="predicted"/>
<organism evidence="1 2">
    <name type="scientific">Noviherbaspirillum autotrophicum</name>
    <dbReference type="NCBI Taxonomy" id="709839"/>
    <lineage>
        <taxon>Bacteria</taxon>
        <taxon>Pseudomonadati</taxon>
        <taxon>Pseudomonadota</taxon>
        <taxon>Betaproteobacteria</taxon>
        <taxon>Burkholderiales</taxon>
        <taxon>Oxalobacteraceae</taxon>
        <taxon>Noviherbaspirillum</taxon>
    </lineage>
</organism>
<dbReference type="EMBL" id="JWJG01000028">
    <property type="protein sequence ID" value="KIF80004.1"/>
    <property type="molecule type" value="Genomic_DNA"/>
</dbReference>
<protein>
    <submittedName>
        <fullName evidence="1">Uncharacterized protein</fullName>
    </submittedName>
</protein>
<evidence type="ECO:0000313" key="2">
    <source>
        <dbReference type="Proteomes" id="UP000031572"/>
    </source>
</evidence>
<evidence type="ECO:0000313" key="1">
    <source>
        <dbReference type="EMBL" id="KIF80004.1"/>
    </source>
</evidence>
<accession>A0A0C2BJ48</accession>
<dbReference type="STRING" id="709839.TSA66_02955"/>
<dbReference type="AlphaFoldDB" id="A0A0C2BJ48"/>